<evidence type="ECO:0000256" key="3">
    <source>
        <dbReference type="SAM" id="MobiDB-lite"/>
    </source>
</evidence>
<protein>
    <recommendedName>
        <fullName evidence="4">RRM domain-containing protein</fullName>
    </recommendedName>
</protein>
<keyword evidence="6" id="KW-1185">Reference proteome</keyword>
<feature type="domain" description="RRM" evidence="4">
    <location>
        <begin position="206"/>
        <end position="282"/>
    </location>
</feature>
<feature type="region of interest" description="Disordered" evidence="3">
    <location>
        <begin position="281"/>
        <end position="305"/>
    </location>
</feature>
<feature type="domain" description="RRM" evidence="4">
    <location>
        <begin position="306"/>
        <end position="387"/>
    </location>
</feature>
<feature type="compositionally biased region" description="Polar residues" evidence="3">
    <location>
        <begin position="195"/>
        <end position="205"/>
    </location>
</feature>
<dbReference type="AlphaFoldDB" id="A0A8J6BKH8"/>
<feature type="compositionally biased region" description="Basic and acidic residues" evidence="3">
    <location>
        <begin position="107"/>
        <end position="126"/>
    </location>
</feature>
<dbReference type="InterPro" id="IPR000504">
    <property type="entry name" value="RRM_dom"/>
</dbReference>
<dbReference type="InterPro" id="IPR034350">
    <property type="entry name" value="NUCL_RRM2"/>
</dbReference>
<gene>
    <name evidence="5" type="ORF">GUJ93_ZPchr0010g8792</name>
</gene>
<dbReference type="CDD" id="cd12451">
    <property type="entry name" value="RRM2_NUCLs"/>
    <property type="match status" value="1"/>
</dbReference>
<feature type="compositionally biased region" description="Acidic residues" evidence="3">
    <location>
        <begin position="157"/>
        <end position="171"/>
    </location>
</feature>
<evidence type="ECO:0000256" key="2">
    <source>
        <dbReference type="PROSITE-ProRule" id="PRU00176"/>
    </source>
</evidence>
<evidence type="ECO:0000256" key="1">
    <source>
        <dbReference type="ARBA" id="ARBA00022884"/>
    </source>
</evidence>
<reference evidence="5" key="1">
    <citation type="journal article" date="2021" name="bioRxiv">
        <title>Whole Genome Assembly and Annotation of Northern Wild Rice, Zizania palustris L., Supports a Whole Genome Duplication in the Zizania Genus.</title>
        <authorList>
            <person name="Haas M."/>
            <person name="Kono T."/>
            <person name="Macchietto M."/>
            <person name="Millas R."/>
            <person name="McGilp L."/>
            <person name="Shao M."/>
            <person name="Duquette J."/>
            <person name="Hirsch C.N."/>
            <person name="Kimball J."/>
        </authorList>
    </citation>
    <scope>NUCLEOTIDE SEQUENCE</scope>
    <source>
        <tissue evidence="5">Fresh leaf tissue</tissue>
    </source>
</reference>
<feature type="compositionally biased region" description="Low complexity" evidence="3">
    <location>
        <begin position="7"/>
        <end position="24"/>
    </location>
</feature>
<dbReference type="PANTHER" id="PTHR23236:SF11">
    <property type="entry name" value="EUKARYOTIC TRANSLATION INITIATION FACTOR 4H"/>
    <property type="match status" value="1"/>
</dbReference>
<feature type="region of interest" description="Disordered" evidence="3">
    <location>
        <begin position="389"/>
        <end position="408"/>
    </location>
</feature>
<feature type="compositionally biased region" description="Acidic residues" evidence="3">
    <location>
        <begin position="127"/>
        <end position="142"/>
    </location>
</feature>
<feature type="compositionally biased region" description="Gly residues" evidence="3">
    <location>
        <begin position="396"/>
        <end position="407"/>
    </location>
</feature>
<organism evidence="5 6">
    <name type="scientific">Zizania palustris</name>
    <name type="common">Northern wild rice</name>
    <dbReference type="NCBI Taxonomy" id="103762"/>
    <lineage>
        <taxon>Eukaryota</taxon>
        <taxon>Viridiplantae</taxon>
        <taxon>Streptophyta</taxon>
        <taxon>Embryophyta</taxon>
        <taxon>Tracheophyta</taxon>
        <taxon>Spermatophyta</taxon>
        <taxon>Magnoliopsida</taxon>
        <taxon>Liliopsida</taxon>
        <taxon>Poales</taxon>
        <taxon>Poaceae</taxon>
        <taxon>BOP clade</taxon>
        <taxon>Oryzoideae</taxon>
        <taxon>Oryzeae</taxon>
        <taxon>Zizaniinae</taxon>
        <taxon>Zizania</taxon>
    </lineage>
</organism>
<dbReference type="GO" id="GO:0003723">
    <property type="term" value="F:RNA binding"/>
    <property type="evidence" value="ECO:0007669"/>
    <property type="project" value="UniProtKB-UniRule"/>
</dbReference>
<keyword evidence="1 2" id="KW-0694">RNA-binding</keyword>
<dbReference type="Proteomes" id="UP000729402">
    <property type="component" value="Unassembled WGS sequence"/>
</dbReference>
<feature type="compositionally biased region" description="Polar residues" evidence="3">
    <location>
        <begin position="286"/>
        <end position="305"/>
    </location>
</feature>
<dbReference type="Pfam" id="PF00076">
    <property type="entry name" value="RRM_1"/>
    <property type="match status" value="2"/>
</dbReference>
<dbReference type="OrthoDB" id="439808at2759"/>
<dbReference type="PANTHER" id="PTHR23236">
    <property type="entry name" value="EUKARYOTIC TRANSLATION INITIATION FACTOR 4B/4H"/>
    <property type="match status" value="1"/>
</dbReference>
<dbReference type="PROSITE" id="PS50102">
    <property type="entry name" value="RRM"/>
    <property type="match status" value="2"/>
</dbReference>
<evidence type="ECO:0000313" key="5">
    <source>
        <dbReference type="EMBL" id="KAG8086936.1"/>
    </source>
</evidence>
<feature type="compositionally biased region" description="Basic and acidic residues" evidence="3">
    <location>
        <begin position="29"/>
        <end position="40"/>
    </location>
</feature>
<sequence>MGKPSKKSAVAVAVAPAAAPAAKGKAGKKREAGDEIEKAVSAKKQKAAPPSKEDGKKSKKQPPAQEGREQQQLRRELVGVRGRETCCSSEETICDCDSEDESDDEESPQKKPKEDTPSTDAKKESSSDDEDDASEESSDDEPILGQQKKAQQKSESSDSDESSEESDEEDEKLAKTPKKVVPAATKSHNEEPKTPASNQSQETGSTTLFMGNLSFNVDYEQVKEFFKEVAEVVFVRLATHEDGTPRGFGHVQFASAEDAKKALELKGKDFMGRAVKLDIARERGAQTPNSRNDTGSFQKQNRGSSQSVFIKGFDSSLEESEIRESLQGHFAECGEISRLSVPMDRESGASRGIAYIDFVEQASLSKALELNGSDLGGYNLYVDEAKPKGDSRDGGFRGGGRSSGGRSGVAVAEEVGTFKAGRHSVQERRHPSEMTEELILLCCKRDVSVRRDHRTATLLK</sequence>
<reference evidence="5" key="2">
    <citation type="submission" date="2021-02" db="EMBL/GenBank/DDBJ databases">
        <authorList>
            <person name="Kimball J.A."/>
            <person name="Haas M.W."/>
            <person name="Macchietto M."/>
            <person name="Kono T."/>
            <person name="Duquette J."/>
            <person name="Shao M."/>
        </authorList>
    </citation>
    <scope>NUCLEOTIDE SEQUENCE</scope>
    <source>
        <tissue evidence="5">Fresh leaf tissue</tissue>
    </source>
</reference>
<evidence type="ECO:0000313" key="6">
    <source>
        <dbReference type="Proteomes" id="UP000729402"/>
    </source>
</evidence>
<feature type="compositionally biased region" description="Basic and acidic residues" evidence="3">
    <location>
        <begin position="66"/>
        <end position="84"/>
    </location>
</feature>
<dbReference type="EMBL" id="JAAALK010000082">
    <property type="protein sequence ID" value="KAG8086936.1"/>
    <property type="molecule type" value="Genomic_DNA"/>
</dbReference>
<accession>A0A8J6BKH8</accession>
<evidence type="ECO:0000259" key="4">
    <source>
        <dbReference type="PROSITE" id="PS50102"/>
    </source>
</evidence>
<dbReference type="SMART" id="SM00360">
    <property type="entry name" value="RRM"/>
    <property type="match status" value="2"/>
</dbReference>
<feature type="compositionally biased region" description="Acidic residues" evidence="3">
    <location>
        <begin position="92"/>
        <end position="106"/>
    </location>
</feature>
<dbReference type="FunFam" id="3.30.70.330:FF:000563">
    <property type="entry name" value="Nucleolin 2 isoform A"/>
    <property type="match status" value="1"/>
</dbReference>
<name>A0A8J6BKH8_ZIZPA</name>
<comment type="caution">
    <text evidence="5">The sequence shown here is derived from an EMBL/GenBank/DDBJ whole genome shotgun (WGS) entry which is preliminary data.</text>
</comment>
<feature type="region of interest" description="Disordered" evidence="3">
    <location>
        <begin position="1"/>
        <end position="205"/>
    </location>
</feature>
<proteinExistence type="predicted"/>